<dbReference type="InterPro" id="IPR050164">
    <property type="entry name" value="Peptidase_C19"/>
</dbReference>
<evidence type="ECO:0000256" key="2">
    <source>
        <dbReference type="ARBA" id="ARBA00022771"/>
    </source>
</evidence>
<keyword evidence="1" id="KW-0479">Metal-binding</keyword>
<dbReference type="GO" id="GO:0008270">
    <property type="term" value="F:zinc ion binding"/>
    <property type="evidence" value="ECO:0007669"/>
    <property type="project" value="UniProtKB-KW"/>
</dbReference>
<accession>A0A9P6B9E0</accession>
<dbReference type="Pfam" id="PF00443">
    <property type="entry name" value="UCH"/>
    <property type="match status" value="1"/>
</dbReference>
<comment type="catalytic activity">
    <reaction evidence="5">
        <text>Thiol-dependent hydrolysis of ester, thioester, amide, peptide and isopeptide bonds formed by the C-terminal Gly of ubiquitin (a 76-residue protein attached to proteins as an intracellular targeting signal).</text>
        <dbReference type="EC" id="3.4.19.12"/>
    </reaction>
</comment>
<proteinExistence type="inferred from homology"/>
<evidence type="ECO:0000259" key="6">
    <source>
        <dbReference type="PROSITE" id="PS50235"/>
    </source>
</evidence>
<keyword evidence="5" id="KW-0645">Protease</keyword>
<dbReference type="Gene3D" id="3.90.70.10">
    <property type="entry name" value="Cysteine proteinases"/>
    <property type="match status" value="1"/>
</dbReference>
<dbReference type="EC" id="3.4.19.12" evidence="5"/>
<evidence type="ECO:0000313" key="9">
    <source>
        <dbReference type="Proteomes" id="UP000886523"/>
    </source>
</evidence>
<dbReference type="SUPFAM" id="SSF54001">
    <property type="entry name" value="Cysteine proteinases"/>
    <property type="match status" value="1"/>
</dbReference>
<dbReference type="PROSITE" id="PS50271">
    <property type="entry name" value="ZF_UBP"/>
    <property type="match status" value="1"/>
</dbReference>
<name>A0A9P6B9E0_9AGAM</name>
<keyword evidence="5" id="KW-0378">Hydrolase</keyword>
<dbReference type="Gene3D" id="3.30.40.10">
    <property type="entry name" value="Zinc/RING finger domain, C3HC4 (zinc finger)"/>
    <property type="match status" value="1"/>
</dbReference>
<organism evidence="8 9">
    <name type="scientific">Hydnum rufescens UP504</name>
    <dbReference type="NCBI Taxonomy" id="1448309"/>
    <lineage>
        <taxon>Eukaryota</taxon>
        <taxon>Fungi</taxon>
        <taxon>Dikarya</taxon>
        <taxon>Basidiomycota</taxon>
        <taxon>Agaricomycotina</taxon>
        <taxon>Agaricomycetes</taxon>
        <taxon>Cantharellales</taxon>
        <taxon>Hydnaceae</taxon>
        <taxon>Hydnum</taxon>
    </lineage>
</organism>
<dbReference type="InterPro" id="IPR018200">
    <property type="entry name" value="USP_CS"/>
</dbReference>
<dbReference type="PANTHER" id="PTHR24006">
    <property type="entry name" value="UBIQUITIN CARBOXYL-TERMINAL HYDROLASE"/>
    <property type="match status" value="1"/>
</dbReference>
<dbReference type="PROSITE" id="PS00972">
    <property type="entry name" value="USP_1"/>
    <property type="match status" value="1"/>
</dbReference>
<dbReference type="GO" id="GO:0005829">
    <property type="term" value="C:cytosol"/>
    <property type="evidence" value="ECO:0007669"/>
    <property type="project" value="TreeGrafter"/>
</dbReference>
<sequence>CSHLNALLANPTHSARFTKKHLLFVKWGAKSGSEESSSTQAEVRPVKRRKVQVPSCGTCGKALHRPFVCLECSYSACWREGHILDHLEETGHDFALDVNSGSIFCAGCDDLIYHHGLESVYNSAVLRIEERRTRFQNKKLGREKFKPWVPGPKDASVMSHGNLLSCQGRKGILNLGASCYLNVVLQVLIHNPLIRRHFMSDKHPTQLCSKDICMCCEMDKLFAEVYSPGNSPIAPTSFLHTLWRFSILPSSSSTSPTNSTSDIAGYAQHDAHEIFIHLLNALHVSARLSTSVSCVCVVHSIFGAQLQSDVKCGRCSTVRSTVDPILDVSLDLQPADGGTLASCLRRYTRIETLGPNEQVLCQTCNKPTEAATRRLSIRKLPPVLCFQFKRFEHTAITSAHKIDTPVRYPATLDVAPYTSLAIGMKASQGGGRSNTNAVLLGPQTQYEYELFAVVNHEGQLDTGHYTNFARYQDEWYKFDDDKVIPSTLGEALRSRAYMCFYVKKHLDYKPYQVRCPHSFGS</sequence>
<comment type="similarity">
    <text evidence="5">Belongs to the peptidase C19 family.</text>
</comment>
<dbReference type="EMBL" id="MU128916">
    <property type="protein sequence ID" value="KAF9519687.1"/>
    <property type="molecule type" value="Genomic_DNA"/>
</dbReference>
<evidence type="ECO:0000256" key="3">
    <source>
        <dbReference type="ARBA" id="ARBA00022833"/>
    </source>
</evidence>
<dbReference type="InterPro" id="IPR038765">
    <property type="entry name" value="Papain-like_cys_pep_sf"/>
</dbReference>
<gene>
    <name evidence="8" type="ORF">BS47DRAFT_1288052</name>
</gene>
<dbReference type="Pfam" id="PF02148">
    <property type="entry name" value="zf-UBP"/>
    <property type="match status" value="1"/>
</dbReference>
<dbReference type="AlphaFoldDB" id="A0A9P6B9E0"/>
<keyword evidence="5" id="KW-0833">Ubl conjugation pathway</keyword>
<dbReference type="SMART" id="SM00290">
    <property type="entry name" value="ZnF_UBP"/>
    <property type="match status" value="1"/>
</dbReference>
<reference evidence="8" key="1">
    <citation type="journal article" date="2020" name="Nat. Commun.">
        <title>Large-scale genome sequencing of mycorrhizal fungi provides insights into the early evolution of symbiotic traits.</title>
        <authorList>
            <person name="Miyauchi S."/>
            <person name="Kiss E."/>
            <person name="Kuo A."/>
            <person name="Drula E."/>
            <person name="Kohler A."/>
            <person name="Sanchez-Garcia M."/>
            <person name="Morin E."/>
            <person name="Andreopoulos B."/>
            <person name="Barry K.W."/>
            <person name="Bonito G."/>
            <person name="Buee M."/>
            <person name="Carver A."/>
            <person name="Chen C."/>
            <person name="Cichocki N."/>
            <person name="Clum A."/>
            <person name="Culley D."/>
            <person name="Crous P.W."/>
            <person name="Fauchery L."/>
            <person name="Girlanda M."/>
            <person name="Hayes R.D."/>
            <person name="Keri Z."/>
            <person name="LaButti K."/>
            <person name="Lipzen A."/>
            <person name="Lombard V."/>
            <person name="Magnuson J."/>
            <person name="Maillard F."/>
            <person name="Murat C."/>
            <person name="Nolan M."/>
            <person name="Ohm R.A."/>
            <person name="Pangilinan J."/>
            <person name="Pereira M.F."/>
            <person name="Perotto S."/>
            <person name="Peter M."/>
            <person name="Pfister S."/>
            <person name="Riley R."/>
            <person name="Sitrit Y."/>
            <person name="Stielow J.B."/>
            <person name="Szollosi G."/>
            <person name="Zifcakova L."/>
            <person name="Stursova M."/>
            <person name="Spatafora J.W."/>
            <person name="Tedersoo L."/>
            <person name="Vaario L.M."/>
            <person name="Yamada A."/>
            <person name="Yan M."/>
            <person name="Wang P."/>
            <person name="Xu J."/>
            <person name="Bruns T."/>
            <person name="Baldrian P."/>
            <person name="Vilgalys R."/>
            <person name="Dunand C."/>
            <person name="Henrissat B."/>
            <person name="Grigoriev I.V."/>
            <person name="Hibbett D."/>
            <person name="Nagy L.G."/>
            <person name="Martin F.M."/>
        </authorList>
    </citation>
    <scope>NUCLEOTIDE SEQUENCE</scope>
    <source>
        <strain evidence="8">UP504</strain>
    </source>
</reference>
<dbReference type="InterPro" id="IPR001394">
    <property type="entry name" value="Peptidase_C19_UCH"/>
</dbReference>
<evidence type="ECO:0000259" key="7">
    <source>
        <dbReference type="PROSITE" id="PS50271"/>
    </source>
</evidence>
<dbReference type="OrthoDB" id="289038at2759"/>
<feature type="domain" description="USP" evidence="6">
    <location>
        <begin position="170"/>
        <end position="504"/>
    </location>
</feature>
<feature type="domain" description="UBP-type" evidence="7">
    <location>
        <begin position="35"/>
        <end position="131"/>
    </location>
</feature>
<dbReference type="GO" id="GO:0005634">
    <property type="term" value="C:nucleus"/>
    <property type="evidence" value="ECO:0007669"/>
    <property type="project" value="TreeGrafter"/>
</dbReference>
<evidence type="ECO:0000256" key="4">
    <source>
        <dbReference type="PROSITE-ProRule" id="PRU00502"/>
    </source>
</evidence>
<dbReference type="GO" id="GO:0006508">
    <property type="term" value="P:proteolysis"/>
    <property type="evidence" value="ECO:0007669"/>
    <property type="project" value="UniProtKB-KW"/>
</dbReference>
<evidence type="ECO:0000256" key="5">
    <source>
        <dbReference type="RuleBase" id="RU366025"/>
    </source>
</evidence>
<dbReference type="Proteomes" id="UP000886523">
    <property type="component" value="Unassembled WGS sequence"/>
</dbReference>
<dbReference type="PROSITE" id="PS50235">
    <property type="entry name" value="USP_3"/>
    <property type="match status" value="1"/>
</dbReference>
<dbReference type="GO" id="GO:0004843">
    <property type="term" value="F:cysteine-type deubiquitinase activity"/>
    <property type="evidence" value="ECO:0007669"/>
    <property type="project" value="UniProtKB-UniRule"/>
</dbReference>
<dbReference type="SUPFAM" id="SSF57850">
    <property type="entry name" value="RING/U-box"/>
    <property type="match status" value="1"/>
</dbReference>
<dbReference type="InterPro" id="IPR001607">
    <property type="entry name" value="Znf_UBP"/>
</dbReference>
<comment type="caution">
    <text evidence="8">The sequence shown here is derived from an EMBL/GenBank/DDBJ whole genome shotgun (WGS) entry which is preliminary data.</text>
</comment>
<dbReference type="PROSITE" id="PS00973">
    <property type="entry name" value="USP_2"/>
    <property type="match status" value="1"/>
</dbReference>
<evidence type="ECO:0000256" key="1">
    <source>
        <dbReference type="ARBA" id="ARBA00022723"/>
    </source>
</evidence>
<dbReference type="InterPro" id="IPR028889">
    <property type="entry name" value="USP"/>
</dbReference>
<keyword evidence="3" id="KW-0862">Zinc</keyword>
<evidence type="ECO:0000313" key="8">
    <source>
        <dbReference type="EMBL" id="KAF9519687.1"/>
    </source>
</evidence>
<dbReference type="GO" id="GO:0016579">
    <property type="term" value="P:protein deubiquitination"/>
    <property type="evidence" value="ECO:0007669"/>
    <property type="project" value="InterPro"/>
</dbReference>
<feature type="non-terminal residue" evidence="8">
    <location>
        <position position="1"/>
    </location>
</feature>
<keyword evidence="5" id="KW-0788">Thiol protease</keyword>
<dbReference type="InterPro" id="IPR013083">
    <property type="entry name" value="Znf_RING/FYVE/PHD"/>
</dbReference>
<dbReference type="PANTHER" id="PTHR24006:SF937">
    <property type="entry name" value="UBIQUITIN CARBOXYL-TERMINAL HYDROLASE"/>
    <property type="match status" value="1"/>
</dbReference>
<keyword evidence="2 4" id="KW-0863">Zinc-finger</keyword>
<keyword evidence="9" id="KW-1185">Reference proteome</keyword>
<protein>
    <recommendedName>
        <fullName evidence="5">Ubiquitin carboxyl-terminal hydrolase</fullName>
        <ecNumber evidence="5">3.4.19.12</ecNumber>
    </recommendedName>
</protein>